<evidence type="ECO:0000313" key="2">
    <source>
        <dbReference type="EMBL" id="TSK04726.1"/>
    </source>
</evidence>
<proteinExistence type="predicted"/>
<organism evidence="2 3">
    <name type="scientific">Gilliamella apicola</name>
    <dbReference type="NCBI Taxonomy" id="1196095"/>
    <lineage>
        <taxon>Bacteria</taxon>
        <taxon>Pseudomonadati</taxon>
        <taxon>Pseudomonadota</taxon>
        <taxon>Gammaproteobacteria</taxon>
        <taxon>Orbales</taxon>
        <taxon>Orbaceae</taxon>
        <taxon>Gilliamella</taxon>
    </lineage>
</organism>
<feature type="domain" description="A-factor biosynthesis hotdog" evidence="1">
    <location>
        <begin position="161"/>
        <end position="288"/>
    </location>
</feature>
<protein>
    <recommendedName>
        <fullName evidence="1">A-factor biosynthesis hotdog domain-containing protein</fullName>
    </recommendedName>
</protein>
<evidence type="ECO:0000259" key="1">
    <source>
        <dbReference type="Pfam" id="PF03756"/>
    </source>
</evidence>
<evidence type="ECO:0000313" key="3">
    <source>
        <dbReference type="Proteomes" id="UP000319483"/>
    </source>
</evidence>
<accession>A0A556SUA9</accession>
<dbReference type="AlphaFoldDB" id="A0A556SUA9"/>
<dbReference type="RefSeq" id="WP_144091403.1">
    <property type="nucleotide sequence ID" value="NZ_VMHM01000003.1"/>
</dbReference>
<dbReference type="Pfam" id="PF03756">
    <property type="entry name" value="AfsA"/>
    <property type="match status" value="2"/>
</dbReference>
<name>A0A556SUA9_9GAMM</name>
<gene>
    <name evidence="2" type="ORF">FPQ15_02615</name>
</gene>
<dbReference type="InterPro" id="IPR005509">
    <property type="entry name" value="AfsA_hotdog_dom"/>
</dbReference>
<feature type="domain" description="A-factor biosynthesis hotdog" evidence="1">
    <location>
        <begin position="5"/>
        <end position="96"/>
    </location>
</feature>
<dbReference type="Proteomes" id="UP000319483">
    <property type="component" value="Unassembled WGS sequence"/>
</dbReference>
<reference evidence="2 3" key="1">
    <citation type="submission" date="2019-07" db="EMBL/GenBank/DDBJ databases">
        <title>Gilliamella genomes.</title>
        <authorList>
            <person name="Zheng H."/>
        </authorList>
    </citation>
    <scope>NUCLEOTIDE SEQUENCE [LARGE SCALE GENOMIC DNA]</scope>
    <source>
        <strain evidence="2 3">W8127</strain>
    </source>
</reference>
<dbReference type="EMBL" id="VMHM01000003">
    <property type="protein sequence ID" value="TSK04726.1"/>
    <property type="molecule type" value="Genomic_DNA"/>
</dbReference>
<sequence length="297" mass="34609">MKQSSDGRYVIAAQLPRSHIYFYDVINRYYDATLLLEIFRQVSICITHRFYTIPHSTKFIFNKAEFNILNDTFLNNIRIPIEVTIKVNVVDKKRKTVSIIGLNLDMSIYVNNCLCVIKLMDITWMSDLVCKKLRNKPLISQNLQENKIENQILCSVKPPEVGHTFHRNVVIKELKDNFNEIITSLYIEQSYLGLFDHELDHVLGMVLIEMLKQTALIGIKKLLNIYAHRLELIECDVIFFAFCEIKTKTEYSLNKNELKKELLLNKDKIIKVHLSILQSNKVITSGSLMFKHVSLIN</sequence>
<comment type="caution">
    <text evidence="2">The sequence shown here is derived from an EMBL/GenBank/DDBJ whole genome shotgun (WGS) entry which is preliminary data.</text>
</comment>